<dbReference type="InterPro" id="IPR013826">
    <property type="entry name" value="Topo_IA_cen_sub3"/>
</dbReference>
<comment type="caution">
    <text evidence="12">Lacks conserved residue(s) required for the propagation of feature annotation.</text>
</comment>
<dbReference type="InterPro" id="IPR000380">
    <property type="entry name" value="Topo_IA"/>
</dbReference>
<dbReference type="InterPro" id="IPR005739">
    <property type="entry name" value="TopoI_arch"/>
</dbReference>
<dbReference type="InterPro" id="IPR034144">
    <property type="entry name" value="TOPRIM_TopoIII"/>
</dbReference>
<keyword evidence="7" id="KW-0862">Zinc</keyword>
<dbReference type="InterPro" id="IPR003601">
    <property type="entry name" value="Topo_IA_2"/>
</dbReference>
<dbReference type="SUPFAM" id="SSF56712">
    <property type="entry name" value="Prokaryotic type I DNA topoisomerase"/>
    <property type="match status" value="1"/>
</dbReference>
<dbReference type="InterPro" id="IPR013825">
    <property type="entry name" value="Topo_IA_cen_sub2"/>
</dbReference>
<dbReference type="FunFam" id="1.10.290.10:FF:000003">
    <property type="entry name" value="DNA topoisomerase"/>
    <property type="match status" value="1"/>
</dbReference>
<dbReference type="Gene3D" id="3.40.50.140">
    <property type="match status" value="1"/>
</dbReference>
<feature type="compositionally biased region" description="Low complexity" evidence="13">
    <location>
        <begin position="723"/>
        <end position="734"/>
    </location>
</feature>
<feature type="site" description="Interaction with DNA" evidence="12">
    <location>
        <position position="318"/>
    </location>
</feature>
<feature type="region of interest" description="Disordered" evidence="13">
    <location>
        <begin position="688"/>
        <end position="734"/>
    </location>
</feature>
<keyword evidence="10 12" id="KW-0238">DNA-binding</keyword>
<dbReference type="InterPro" id="IPR013498">
    <property type="entry name" value="Topo_IA_Znf"/>
</dbReference>
<name>A0A8T4C7G1_9ARCH</name>
<dbReference type="GO" id="GO:0008270">
    <property type="term" value="F:zinc ion binding"/>
    <property type="evidence" value="ECO:0007669"/>
    <property type="project" value="UniProtKB-KW"/>
</dbReference>
<feature type="site" description="Interaction with DNA" evidence="12">
    <location>
        <position position="171"/>
    </location>
</feature>
<dbReference type="EMBL" id="VGJJ01000042">
    <property type="protein sequence ID" value="MBM3282542.1"/>
    <property type="molecule type" value="Genomic_DNA"/>
</dbReference>
<evidence type="ECO:0000256" key="7">
    <source>
        <dbReference type="ARBA" id="ARBA00022833"/>
    </source>
</evidence>
<dbReference type="NCBIfam" id="NF005555">
    <property type="entry name" value="PRK07220.1"/>
    <property type="match status" value="1"/>
</dbReference>
<dbReference type="GO" id="GO:0005694">
    <property type="term" value="C:chromosome"/>
    <property type="evidence" value="ECO:0007669"/>
    <property type="project" value="InterPro"/>
</dbReference>
<evidence type="ECO:0000256" key="5">
    <source>
        <dbReference type="ARBA" id="ARBA00022737"/>
    </source>
</evidence>
<dbReference type="GO" id="GO:0003677">
    <property type="term" value="F:DNA binding"/>
    <property type="evidence" value="ECO:0007669"/>
    <property type="project" value="UniProtKB-KW"/>
</dbReference>
<dbReference type="GO" id="GO:0006281">
    <property type="term" value="P:DNA repair"/>
    <property type="evidence" value="ECO:0007669"/>
    <property type="project" value="TreeGrafter"/>
</dbReference>
<dbReference type="InterPro" id="IPR023406">
    <property type="entry name" value="Topo_IA_AS"/>
</dbReference>
<keyword evidence="5" id="KW-0677">Repeat</keyword>
<evidence type="ECO:0000256" key="13">
    <source>
        <dbReference type="SAM" id="MobiDB-lite"/>
    </source>
</evidence>
<dbReference type="Pfam" id="PF01751">
    <property type="entry name" value="Toprim"/>
    <property type="match status" value="1"/>
</dbReference>
<dbReference type="InterPro" id="IPR028612">
    <property type="entry name" value="Topoisom_1_IA"/>
</dbReference>
<dbReference type="HAMAP" id="MF_00952">
    <property type="entry name" value="Topoisom_1_prok"/>
    <property type="match status" value="1"/>
</dbReference>
<evidence type="ECO:0000256" key="6">
    <source>
        <dbReference type="ARBA" id="ARBA00022771"/>
    </source>
</evidence>
<dbReference type="PROSITE" id="PS00396">
    <property type="entry name" value="TOPO_IA_1"/>
    <property type="match status" value="1"/>
</dbReference>
<feature type="domain" description="Topo IA-type catalytic" evidence="15">
    <location>
        <begin position="157"/>
        <end position="570"/>
    </location>
</feature>
<keyword evidence="11 12" id="KW-0413">Isomerase</keyword>
<comment type="cofactor">
    <cofactor evidence="2">
        <name>Mg(2+)</name>
        <dbReference type="ChEBI" id="CHEBI:18420"/>
    </cofactor>
</comment>
<feature type="site" description="Interaction with DNA" evidence="12">
    <location>
        <position position="54"/>
    </location>
</feature>
<dbReference type="InterPro" id="IPR006171">
    <property type="entry name" value="TOPRIM_dom"/>
</dbReference>
<evidence type="ECO:0000256" key="10">
    <source>
        <dbReference type="ARBA" id="ARBA00023125"/>
    </source>
</evidence>
<dbReference type="GO" id="GO:0003917">
    <property type="term" value="F:DNA topoisomerase type I (single strand cut, ATP-independent) activity"/>
    <property type="evidence" value="ECO:0007669"/>
    <property type="project" value="UniProtKB-UniRule"/>
</dbReference>
<dbReference type="InterPro" id="IPR023405">
    <property type="entry name" value="Topo_IA_core_domain"/>
</dbReference>
<dbReference type="EC" id="5.6.2.1" evidence="12"/>
<feature type="site" description="Interaction with DNA" evidence="12">
    <location>
        <position position="503"/>
    </location>
</feature>
<dbReference type="InterPro" id="IPR003602">
    <property type="entry name" value="Topo_IA_DNA-bd_dom"/>
</dbReference>
<feature type="region of interest" description="Interaction with DNA" evidence="12">
    <location>
        <begin position="195"/>
        <end position="200"/>
    </location>
</feature>
<evidence type="ECO:0000256" key="12">
    <source>
        <dbReference type="HAMAP-Rule" id="MF_00952"/>
    </source>
</evidence>
<feature type="compositionally biased region" description="Basic and acidic residues" evidence="13">
    <location>
        <begin position="364"/>
        <end position="379"/>
    </location>
</feature>
<dbReference type="SMART" id="SM00437">
    <property type="entry name" value="TOP1Ac"/>
    <property type="match status" value="1"/>
</dbReference>
<organism evidence="16 17">
    <name type="scientific">Candidatus Iainarchaeum sp</name>
    <dbReference type="NCBI Taxonomy" id="3101447"/>
    <lineage>
        <taxon>Archaea</taxon>
        <taxon>Candidatus Iainarchaeota</taxon>
        <taxon>Candidatus Iainarchaeia</taxon>
        <taxon>Candidatus Iainarchaeales</taxon>
        <taxon>Candidatus Iainarchaeaceae</taxon>
        <taxon>Candidatus Iainarchaeum</taxon>
    </lineage>
</organism>
<evidence type="ECO:0000256" key="2">
    <source>
        <dbReference type="ARBA" id="ARBA00001946"/>
    </source>
</evidence>
<keyword evidence="6" id="KW-0863">Zinc-finger</keyword>
<dbReference type="PANTHER" id="PTHR11390:SF26">
    <property type="entry name" value="DNA TOPOISOMERASE 1"/>
    <property type="match status" value="1"/>
</dbReference>
<feature type="site" description="Interaction with DNA" evidence="12">
    <location>
        <position position="168"/>
    </location>
</feature>
<proteinExistence type="inferred from homology"/>
<dbReference type="Gene3D" id="3.30.65.10">
    <property type="entry name" value="Bacterial Topoisomerase I, domain 1"/>
    <property type="match status" value="1"/>
</dbReference>
<evidence type="ECO:0000256" key="4">
    <source>
        <dbReference type="ARBA" id="ARBA00022723"/>
    </source>
</evidence>
<dbReference type="GO" id="GO:0006310">
    <property type="term" value="P:DNA recombination"/>
    <property type="evidence" value="ECO:0007669"/>
    <property type="project" value="TreeGrafter"/>
</dbReference>
<dbReference type="InterPro" id="IPR013497">
    <property type="entry name" value="Topo_IA_cen"/>
</dbReference>
<dbReference type="PROSITE" id="PS52039">
    <property type="entry name" value="TOPO_IA_2"/>
    <property type="match status" value="1"/>
</dbReference>
<dbReference type="Gene3D" id="1.10.460.10">
    <property type="entry name" value="Topoisomerase I, domain 2"/>
    <property type="match status" value="1"/>
</dbReference>
<feature type="compositionally biased region" description="Low complexity" evidence="13">
    <location>
        <begin position="688"/>
        <end position="712"/>
    </location>
</feature>
<dbReference type="CDD" id="cd00186">
    <property type="entry name" value="TOP1Ac"/>
    <property type="match status" value="1"/>
</dbReference>
<dbReference type="PANTHER" id="PTHR11390">
    <property type="entry name" value="PROKARYOTIC DNA TOPOISOMERASE"/>
    <property type="match status" value="1"/>
</dbReference>
<comment type="catalytic activity">
    <reaction evidence="1 12">
        <text>ATP-independent breakage of single-stranded DNA, followed by passage and rejoining.</text>
        <dbReference type="EC" id="5.6.2.1"/>
    </reaction>
</comment>
<reference evidence="16" key="1">
    <citation type="submission" date="2019-03" db="EMBL/GenBank/DDBJ databases">
        <title>Lake Tanganyika Metagenome-Assembled Genomes (MAGs).</title>
        <authorList>
            <person name="Tran P."/>
        </authorList>
    </citation>
    <scope>NUCLEOTIDE SEQUENCE</scope>
    <source>
        <strain evidence="16">M_DeepCast_50m_m2_156</strain>
    </source>
</reference>
<comment type="subunit">
    <text evidence="12">Monomer.</text>
</comment>
<accession>A0A8T4C7G1</accession>
<feature type="domain" description="Toprim" evidence="14">
    <location>
        <begin position="3"/>
        <end position="139"/>
    </location>
</feature>
<feature type="active site" description="O-(5'-phospho-DNA)-tyrosine intermediate" evidence="12">
    <location>
        <position position="316"/>
    </location>
</feature>
<keyword evidence="8" id="KW-0460">Magnesium</keyword>
<dbReference type="Pfam" id="PF01396">
    <property type="entry name" value="Zn_ribbon_Top1"/>
    <property type="match status" value="1"/>
</dbReference>
<evidence type="ECO:0000313" key="17">
    <source>
        <dbReference type="Proteomes" id="UP000774699"/>
    </source>
</evidence>
<feature type="site" description="Interaction with DNA" evidence="12">
    <location>
        <position position="167"/>
    </location>
</feature>
<sequence length="734" mass="81651">MPSTLIIAEKNLAGQRIAEILGGKTTRSQAKGFAKYYMFTRNNEENTVVPLRGHIVEVDFPKQYSYWKGTPLQELARAPILYLPNDAQIAALLKDVGKQCTRVIIATDADREGESIGVEALRIVQEVNSRVKVERAYFSAMTPKELQKSFDELVNVDYNLSDSADSRREIDLIWGAALTRFVSIAGNRMGKDFISVGRVQTPVLALIVNREKERLAFVVQPYWEIIAHAEKNQKKFEASHKKGKIFDEKEARTIFDKIKDEKTALVKKVSKKKRLVARPTPFDTTTMLRAASALGFTAGQAMNTAESLYMAGYISYPRTDNQTYPNTMNLSEHLEELKNHKEYVPFVEGILAAPLNPSKGAKNTTDHPPVHPTKVPDRGKMGEKEWKFFDLVARRFLATFMPDAETENTSVDLEIKSEPFSATGQTILFAGWKAVYPFSELKETILPPLNEGEHVNVERIEMPRKETQPPARYSQSALLKLMEENNLGTKATRADIIQKLYARQYISGIKSIEPNQIAFAVIDSLEKHCSIVTEPKMTAEMEAEMDLVANGKTKKEKVVNDSRTILVNVLDTLVANQSAVSVELKKALFAQDSMGKCPNCEKGQLVMRKAAATQKRFLGCDQFPNCRTTFPLPQKGTLYPTNKVCPVCNKAPLIKLAGKKFKMEICVNYDCPSKDAWKKSLAEKDSVKAAAPAAVKPSSSSIHSASSASAAFPPKPAPRKRSPAISKKPASPSL</sequence>
<dbReference type="Pfam" id="PF01131">
    <property type="entry name" value="Topoisom_bac"/>
    <property type="match status" value="1"/>
</dbReference>
<dbReference type="CDD" id="cd03362">
    <property type="entry name" value="TOPRIM_TopoIA_TopoIII"/>
    <property type="match status" value="1"/>
</dbReference>
<evidence type="ECO:0000256" key="11">
    <source>
        <dbReference type="ARBA" id="ARBA00023235"/>
    </source>
</evidence>
<dbReference type="Proteomes" id="UP000774699">
    <property type="component" value="Unassembled WGS sequence"/>
</dbReference>
<evidence type="ECO:0000313" key="16">
    <source>
        <dbReference type="EMBL" id="MBM3282542.1"/>
    </source>
</evidence>
<evidence type="ECO:0000256" key="1">
    <source>
        <dbReference type="ARBA" id="ARBA00000213"/>
    </source>
</evidence>
<comment type="function">
    <text evidence="12">Releases the supercoiling and torsional tension of DNA, which is introduced during the DNA replication and transcription, by transiently cleaving and rejoining one strand of the DNA duplex. Introduces a single-strand break via transesterification at a target site in duplex DNA. The scissile phosphodiester is attacked by the catalytic tyrosine of the enzyme, resulting in the formation of a DNA-(5'-phosphotyrosyl)-enzyme intermediate and the expulsion of a 3'-OH DNA strand. The free DNA strand then undergoes passage around the unbroken strand, thus removing DNA supercoils. Finally, in the religation step, the DNA 3'-OH attacks the covalent intermediate to expel the active-site tyrosine and restore the DNA phosphodiester backbone.</text>
</comment>
<dbReference type="PROSITE" id="PS50880">
    <property type="entry name" value="TOPRIM"/>
    <property type="match status" value="1"/>
</dbReference>
<dbReference type="SMART" id="SM00436">
    <property type="entry name" value="TOP1Bc"/>
    <property type="match status" value="1"/>
</dbReference>
<keyword evidence="4" id="KW-0479">Metal-binding</keyword>
<dbReference type="GO" id="GO:0006265">
    <property type="term" value="P:DNA topological change"/>
    <property type="evidence" value="ECO:0007669"/>
    <property type="project" value="UniProtKB-UniRule"/>
</dbReference>
<dbReference type="AlphaFoldDB" id="A0A8T4C7G1"/>
<evidence type="ECO:0000256" key="8">
    <source>
        <dbReference type="ARBA" id="ARBA00022842"/>
    </source>
</evidence>
<dbReference type="Gene3D" id="2.70.20.10">
    <property type="entry name" value="Topoisomerase I, domain 3"/>
    <property type="match status" value="1"/>
</dbReference>
<comment type="caution">
    <text evidence="16">The sequence shown here is derived from an EMBL/GenBank/DDBJ whole genome shotgun (WGS) entry which is preliminary data.</text>
</comment>
<comment type="similarity">
    <text evidence="3 12">Belongs to the type IA topoisomerase family.</text>
</comment>
<protein>
    <recommendedName>
        <fullName evidence="12">DNA topoisomerase 1</fullName>
        <ecNumber evidence="12">5.6.2.1</ecNumber>
    </recommendedName>
    <alternativeName>
        <fullName evidence="12">DNA topoisomerase I</fullName>
    </alternativeName>
</protein>
<feature type="region of interest" description="Disordered" evidence="13">
    <location>
        <begin position="357"/>
        <end position="379"/>
    </location>
</feature>
<dbReference type="NCBIfam" id="TIGR01057">
    <property type="entry name" value="topA_arch"/>
    <property type="match status" value="1"/>
</dbReference>
<evidence type="ECO:0000259" key="15">
    <source>
        <dbReference type="PROSITE" id="PS52039"/>
    </source>
</evidence>
<keyword evidence="9 12" id="KW-0799">Topoisomerase</keyword>
<dbReference type="InterPro" id="IPR013824">
    <property type="entry name" value="Topo_IA_cen_sub1"/>
</dbReference>
<evidence type="ECO:0000256" key="9">
    <source>
        <dbReference type="ARBA" id="ARBA00023029"/>
    </source>
</evidence>
<evidence type="ECO:0000259" key="14">
    <source>
        <dbReference type="PROSITE" id="PS50880"/>
    </source>
</evidence>
<dbReference type="SMART" id="SM00493">
    <property type="entry name" value="TOPRIM"/>
    <property type="match status" value="1"/>
</dbReference>
<dbReference type="PRINTS" id="PR00417">
    <property type="entry name" value="PRTPISMRASEI"/>
</dbReference>
<gene>
    <name evidence="12" type="primary">topA</name>
    <name evidence="16" type="ORF">FJY86_04365</name>
</gene>
<evidence type="ECO:0000256" key="3">
    <source>
        <dbReference type="ARBA" id="ARBA00009446"/>
    </source>
</evidence>
<dbReference type="Gene3D" id="1.10.290.10">
    <property type="entry name" value="Topoisomerase I, domain 4"/>
    <property type="match status" value="1"/>
</dbReference>